<gene>
    <name evidence="5" type="ORF">ACFQ34_20885</name>
</gene>
<dbReference type="PANTHER" id="PTHR43537">
    <property type="entry name" value="TRANSCRIPTIONAL REGULATOR, GNTR FAMILY"/>
    <property type="match status" value="1"/>
</dbReference>
<evidence type="ECO:0000313" key="6">
    <source>
        <dbReference type="Proteomes" id="UP001597182"/>
    </source>
</evidence>
<dbReference type="SMART" id="SM00345">
    <property type="entry name" value="HTH_GNTR"/>
    <property type="match status" value="1"/>
</dbReference>
<dbReference type="PANTHER" id="PTHR43537:SF24">
    <property type="entry name" value="GLUCONATE OPERON TRANSCRIPTIONAL REPRESSOR"/>
    <property type="match status" value="1"/>
</dbReference>
<feature type="domain" description="HTH gntR-type" evidence="4">
    <location>
        <begin position="10"/>
        <end position="77"/>
    </location>
</feature>
<dbReference type="InterPro" id="IPR036390">
    <property type="entry name" value="WH_DNA-bd_sf"/>
</dbReference>
<protein>
    <submittedName>
        <fullName evidence="5">GntR family transcriptional regulator</fullName>
    </submittedName>
</protein>
<dbReference type="SUPFAM" id="SSF46785">
    <property type="entry name" value="Winged helix' DNA-binding domain"/>
    <property type="match status" value="1"/>
</dbReference>
<sequence length="220" mass="24697">MTEPEIPTHRTKSELALRVLRERIRSGQLEVGYRLQVDELAAELGMSPTPIREALRLLQADRLVHYEPHRGVVVARHSPERLSDVYAMRMALEPLATRLAIERMTDDQRGELQTIHESFLAAGRAGRGKRMAQLNSAWHLAIYEAAGSDMLRDFTARLWDVFPWRTNWAVEQRSPDSMREHSEVMAAVLAGDAQAGADAMLAHIQAGSASEQPELGEPRT</sequence>
<reference evidence="6" key="1">
    <citation type="journal article" date="2019" name="Int. J. Syst. Evol. Microbiol.">
        <title>The Global Catalogue of Microorganisms (GCM) 10K type strain sequencing project: providing services to taxonomists for standard genome sequencing and annotation.</title>
        <authorList>
            <consortium name="The Broad Institute Genomics Platform"/>
            <consortium name="The Broad Institute Genome Sequencing Center for Infectious Disease"/>
            <person name="Wu L."/>
            <person name="Ma J."/>
        </authorList>
    </citation>
    <scope>NUCLEOTIDE SEQUENCE [LARGE SCALE GENOMIC DNA]</scope>
    <source>
        <strain evidence="6">CCUG 49018</strain>
    </source>
</reference>
<dbReference type="RefSeq" id="WP_158511334.1">
    <property type="nucleotide sequence ID" value="NZ_BAABKS010000017.1"/>
</dbReference>
<keyword evidence="3" id="KW-0804">Transcription</keyword>
<evidence type="ECO:0000256" key="3">
    <source>
        <dbReference type="ARBA" id="ARBA00023163"/>
    </source>
</evidence>
<proteinExistence type="predicted"/>
<organism evidence="5 6">
    <name type="scientific">Pseudonocardia benzenivorans</name>
    <dbReference type="NCBI Taxonomy" id="228005"/>
    <lineage>
        <taxon>Bacteria</taxon>
        <taxon>Bacillati</taxon>
        <taxon>Actinomycetota</taxon>
        <taxon>Actinomycetes</taxon>
        <taxon>Pseudonocardiales</taxon>
        <taxon>Pseudonocardiaceae</taxon>
        <taxon>Pseudonocardia</taxon>
    </lineage>
</organism>
<accession>A0ABW3VLZ5</accession>
<dbReference type="Proteomes" id="UP001597182">
    <property type="component" value="Unassembled WGS sequence"/>
</dbReference>
<dbReference type="InterPro" id="IPR008920">
    <property type="entry name" value="TF_FadR/GntR_C"/>
</dbReference>
<dbReference type="Pfam" id="PF07729">
    <property type="entry name" value="FCD"/>
    <property type="match status" value="1"/>
</dbReference>
<evidence type="ECO:0000259" key="4">
    <source>
        <dbReference type="PROSITE" id="PS50949"/>
    </source>
</evidence>
<name>A0ABW3VLZ5_9PSEU</name>
<dbReference type="SUPFAM" id="SSF48008">
    <property type="entry name" value="GntR ligand-binding domain-like"/>
    <property type="match status" value="1"/>
</dbReference>
<dbReference type="PROSITE" id="PS50949">
    <property type="entry name" value="HTH_GNTR"/>
    <property type="match status" value="1"/>
</dbReference>
<dbReference type="Gene3D" id="1.10.10.10">
    <property type="entry name" value="Winged helix-like DNA-binding domain superfamily/Winged helix DNA-binding domain"/>
    <property type="match status" value="1"/>
</dbReference>
<evidence type="ECO:0000256" key="1">
    <source>
        <dbReference type="ARBA" id="ARBA00023015"/>
    </source>
</evidence>
<dbReference type="Gene3D" id="1.20.120.530">
    <property type="entry name" value="GntR ligand-binding domain-like"/>
    <property type="match status" value="1"/>
</dbReference>
<dbReference type="SMART" id="SM00895">
    <property type="entry name" value="FCD"/>
    <property type="match status" value="1"/>
</dbReference>
<comment type="caution">
    <text evidence="5">The sequence shown here is derived from an EMBL/GenBank/DDBJ whole genome shotgun (WGS) entry which is preliminary data.</text>
</comment>
<dbReference type="InterPro" id="IPR036388">
    <property type="entry name" value="WH-like_DNA-bd_sf"/>
</dbReference>
<dbReference type="InterPro" id="IPR000524">
    <property type="entry name" value="Tscrpt_reg_HTH_GntR"/>
</dbReference>
<keyword evidence="6" id="KW-1185">Reference proteome</keyword>
<keyword evidence="2" id="KW-0238">DNA-binding</keyword>
<dbReference type="CDD" id="cd07377">
    <property type="entry name" value="WHTH_GntR"/>
    <property type="match status" value="1"/>
</dbReference>
<evidence type="ECO:0000256" key="2">
    <source>
        <dbReference type="ARBA" id="ARBA00023125"/>
    </source>
</evidence>
<dbReference type="Pfam" id="PF00392">
    <property type="entry name" value="GntR"/>
    <property type="match status" value="1"/>
</dbReference>
<keyword evidence="1" id="KW-0805">Transcription regulation</keyword>
<dbReference type="EMBL" id="JBHTMB010000171">
    <property type="protein sequence ID" value="MFD1235755.1"/>
    <property type="molecule type" value="Genomic_DNA"/>
</dbReference>
<evidence type="ECO:0000313" key="5">
    <source>
        <dbReference type="EMBL" id="MFD1235755.1"/>
    </source>
</evidence>
<dbReference type="InterPro" id="IPR011711">
    <property type="entry name" value="GntR_C"/>
</dbReference>